<dbReference type="Proteomes" id="UP000559256">
    <property type="component" value="Unassembled WGS sequence"/>
</dbReference>
<protein>
    <submittedName>
        <fullName evidence="1">Uncharacterized protein</fullName>
    </submittedName>
</protein>
<dbReference type="AlphaFoldDB" id="A0A8H5LRM1"/>
<dbReference type="InterPro" id="IPR036504">
    <property type="entry name" value="CGI121/TPRKB_sf"/>
</dbReference>
<dbReference type="OrthoDB" id="329139at2759"/>
<dbReference type="EMBL" id="JAACJM010000019">
    <property type="protein sequence ID" value="KAF5367475.1"/>
    <property type="molecule type" value="Genomic_DNA"/>
</dbReference>
<accession>A0A8H5LRM1</accession>
<comment type="caution">
    <text evidence="1">The sequence shown here is derived from an EMBL/GenBank/DDBJ whole genome shotgun (WGS) entry which is preliminary data.</text>
</comment>
<proteinExistence type="predicted"/>
<reference evidence="1 2" key="1">
    <citation type="journal article" date="2020" name="ISME J.">
        <title>Uncovering the hidden diversity of litter-decomposition mechanisms in mushroom-forming fungi.</title>
        <authorList>
            <person name="Floudas D."/>
            <person name="Bentzer J."/>
            <person name="Ahren D."/>
            <person name="Johansson T."/>
            <person name="Persson P."/>
            <person name="Tunlid A."/>
        </authorList>
    </citation>
    <scope>NUCLEOTIDE SEQUENCE [LARGE SCALE GENOMIC DNA]</scope>
    <source>
        <strain evidence="1 2">CBS 291.85</strain>
    </source>
</reference>
<keyword evidence="2" id="KW-1185">Reference proteome</keyword>
<dbReference type="Gene3D" id="3.30.2380.10">
    <property type="entry name" value="CGI121/TPRKB"/>
    <property type="match status" value="1"/>
</dbReference>
<gene>
    <name evidence="1" type="ORF">D9758_003700</name>
</gene>
<organism evidence="1 2">
    <name type="scientific">Tetrapyrgos nigripes</name>
    <dbReference type="NCBI Taxonomy" id="182062"/>
    <lineage>
        <taxon>Eukaryota</taxon>
        <taxon>Fungi</taxon>
        <taxon>Dikarya</taxon>
        <taxon>Basidiomycota</taxon>
        <taxon>Agaricomycotina</taxon>
        <taxon>Agaricomycetes</taxon>
        <taxon>Agaricomycetidae</taxon>
        <taxon>Agaricales</taxon>
        <taxon>Marasmiineae</taxon>
        <taxon>Marasmiaceae</taxon>
        <taxon>Tetrapyrgos</taxon>
    </lineage>
</organism>
<name>A0A8H5LRM1_9AGAR</name>
<sequence length="99" mass="10923">MELFVFDHVPDNKLAYAALFSPVANPAEIKKRIIDASKIEGEDGDKERDAVNFAFIDASLVCPAPPSAQSSFMKCFFYSWTTDNKQTTSGNSHSPSCTR</sequence>
<evidence type="ECO:0000313" key="1">
    <source>
        <dbReference type="EMBL" id="KAF5367475.1"/>
    </source>
</evidence>
<evidence type="ECO:0000313" key="2">
    <source>
        <dbReference type="Proteomes" id="UP000559256"/>
    </source>
</evidence>